<comment type="caution">
    <text evidence="8">The sequence shown here is derived from an EMBL/GenBank/DDBJ whole genome shotgun (WGS) entry which is preliminary data.</text>
</comment>
<feature type="transmembrane region" description="Helical" evidence="6">
    <location>
        <begin position="130"/>
        <end position="153"/>
    </location>
</feature>
<organism evidence="8 9">
    <name type="scientific">Sarocladium strictum</name>
    <name type="common">Black bundle disease fungus</name>
    <name type="synonym">Acremonium strictum</name>
    <dbReference type="NCBI Taxonomy" id="5046"/>
    <lineage>
        <taxon>Eukaryota</taxon>
        <taxon>Fungi</taxon>
        <taxon>Dikarya</taxon>
        <taxon>Ascomycota</taxon>
        <taxon>Pezizomycotina</taxon>
        <taxon>Sordariomycetes</taxon>
        <taxon>Hypocreomycetidae</taxon>
        <taxon>Hypocreales</taxon>
        <taxon>Sarocladiaceae</taxon>
        <taxon>Sarocladium</taxon>
    </lineage>
</organism>
<name>A0AA39L5P1_SARSR</name>
<evidence type="ECO:0000256" key="5">
    <source>
        <dbReference type="SAM" id="MobiDB-lite"/>
    </source>
</evidence>
<keyword evidence="9" id="KW-1185">Reference proteome</keyword>
<proteinExistence type="predicted"/>
<keyword evidence="3 6" id="KW-1133">Transmembrane helix</keyword>
<feature type="transmembrane region" description="Helical" evidence="6">
    <location>
        <begin position="190"/>
        <end position="212"/>
    </location>
</feature>
<dbReference type="Gene3D" id="1.20.1250.20">
    <property type="entry name" value="MFS general substrate transporter like domains"/>
    <property type="match status" value="1"/>
</dbReference>
<evidence type="ECO:0000256" key="2">
    <source>
        <dbReference type="ARBA" id="ARBA00022692"/>
    </source>
</evidence>
<dbReference type="InterPro" id="IPR036259">
    <property type="entry name" value="MFS_trans_sf"/>
</dbReference>
<feature type="domain" description="Major facilitator superfamily (MFS) profile" evidence="7">
    <location>
        <begin position="99"/>
        <end position="595"/>
    </location>
</feature>
<gene>
    <name evidence="8" type="ORF">NLU13_7591</name>
</gene>
<feature type="transmembrane region" description="Helical" evidence="6">
    <location>
        <begin position="165"/>
        <end position="184"/>
    </location>
</feature>
<evidence type="ECO:0000256" key="4">
    <source>
        <dbReference type="ARBA" id="ARBA00023136"/>
    </source>
</evidence>
<dbReference type="Pfam" id="PF07690">
    <property type="entry name" value="MFS_1"/>
    <property type="match status" value="1"/>
</dbReference>
<feature type="transmembrane region" description="Helical" evidence="6">
    <location>
        <begin position="373"/>
        <end position="396"/>
    </location>
</feature>
<dbReference type="InterPro" id="IPR011701">
    <property type="entry name" value="MFS"/>
</dbReference>
<comment type="subcellular location">
    <subcellularLocation>
        <location evidence="1">Membrane</location>
        <topology evidence="1">Multi-pass membrane protein</topology>
    </subcellularLocation>
</comment>
<protein>
    <recommendedName>
        <fullName evidence="7">Major facilitator superfamily (MFS) profile domain-containing protein</fullName>
    </recommendedName>
</protein>
<evidence type="ECO:0000256" key="3">
    <source>
        <dbReference type="ARBA" id="ARBA00022989"/>
    </source>
</evidence>
<reference evidence="8" key="1">
    <citation type="submission" date="2022-10" db="EMBL/GenBank/DDBJ databases">
        <title>Determination and structural analysis of whole genome sequence of Sarocladium strictum F4-1.</title>
        <authorList>
            <person name="Hu L."/>
            <person name="Jiang Y."/>
        </authorList>
    </citation>
    <scope>NUCLEOTIDE SEQUENCE</scope>
    <source>
        <strain evidence="8">F4-1</strain>
    </source>
</reference>
<dbReference type="SUPFAM" id="SSF103473">
    <property type="entry name" value="MFS general substrate transporter"/>
    <property type="match status" value="1"/>
</dbReference>
<feature type="transmembrane region" description="Helical" evidence="6">
    <location>
        <begin position="224"/>
        <end position="248"/>
    </location>
</feature>
<evidence type="ECO:0000313" key="9">
    <source>
        <dbReference type="Proteomes" id="UP001175261"/>
    </source>
</evidence>
<keyword evidence="4 6" id="KW-0472">Membrane</keyword>
<dbReference type="PANTHER" id="PTHR23502:SF134">
    <property type="entry name" value="MAJOR FACILITATOR SUPERFAMILY (MFS) PROFILE DOMAIN-CONTAINING PROTEIN-RELATED"/>
    <property type="match status" value="1"/>
</dbReference>
<feature type="transmembrane region" description="Helical" evidence="6">
    <location>
        <begin position="260"/>
        <end position="278"/>
    </location>
</feature>
<dbReference type="AlphaFoldDB" id="A0AA39L5P1"/>
<dbReference type="PROSITE" id="PS50850">
    <property type="entry name" value="MFS"/>
    <property type="match status" value="1"/>
</dbReference>
<sequence>MSPGSTTKRRVSDLNSASNVVLAEQVNPSPHTEQSSDDATQFTRDEDTPPRKLYLYFDTQLPVPDLGNLNIDPQTLPESPDLTLYQNPMAWSPARKNFTLFLSCTSTFLTAYSAGSYSPPASLIAADINATRVATLVGITTFCIGFSFAPMALAPFSEIWGRYPVFFGAGIVFVTFQGLCSVMPDLAGLLIARFLVGCGSSVFSSVMAGVLADLWTKEERNTPMALFSAAVLGGTACGPLISTVIVDLIADDSLAWKWCFWHQTIAGAVLVASIIVFFRESRASVLLTKRAKRLNTWYEDLEKAGVYRLRFEDAMLEKGAMPEGQGNPSHQSLKPLGSSEIKIYSGRIRWVVKEDEQRASLSELISTSVRRPFFLLFTEPVVFWLSLWAAFAWGVLYLSFAVVPYLYGVNLKEACWVYTAMIVATLVATIVGIAQERLLQHPQWKKVHDFAYADSKIWAFLRKHFPAEAPESRLYFSCITALLLPAGLLGGFLSPQGQGSNSNVPHAVGLGFAIWGIYSVYLATFNYLADSYQTYASSALAAQGFARNMLGGAFPVITGAMFDRMGVKGAGGFLGGVAMALSAAPWVLVLYGDRIRGKSKVMNPSGSIGHIVSPVKMAYIFRLNNSSSADLSTS</sequence>
<feature type="compositionally biased region" description="Polar residues" evidence="5">
    <location>
        <begin position="26"/>
        <end position="42"/>
    </location>
</feature>
<feature type="transmembrane region" description="Helical" evidence="6">
    <location>
        <begin position="506"/>
        <end position="528"/>
    </location>
</feature>
<dbReference type="GO" id="GO:0005886">
    <property type="term" value="C:plasma membrane"/>
    <property type="evidence" value="ECO:0007669"/>
    <property type="project" value="TreeGrafter"/>
</dbReference>
<dbReference type="GO" id="GO:0022857">
    <property type="term" value="F:transmembrane transporter activity"/>
    <property type="evidence" value="ECO:0007669"/>
    <property type="project" value="InterPro"/>
</dbReference>
<feature type="region of interest" description="Disordered" evidence="5">
    <location>
        <begin position="1"/>
        <end position="46"/>
    </location>
</feature>
<evidence type="ECO:0000256" key="6">
    <source>
        <dbReference type="SAM" id="Phobius"/>
    </source>
</evidence>
<feature type="transmembrane region" description="Helical" evidence="6">
    <location>
        <begin position="416"/>
        <end position="434"/>
    </location>
</feature>
<accession>A0AA39L5P1</accession>
<dbReference type="PANTHER" id="PTHR23502">
    <property type="entry name" value="MAJOR FACILITATOR SUPERFAMILY"/>
    <property type="match status" value="1"/>
</dbReference>
<keyword evidence="2 6" id="KW-0812">Transmembrane</keyword>
<dbReference type="Proteomes" id="UP001175261">
    <property type="component" value="Unassembled WGS sequence"/>
</dbReference>
<feature type="transmembrane region" description="Helical" evidence="6">
    <location>
        <begin position="474"/>
        <end position="494"/>
    </location>
</feature>
<dbReference type="InterPro" id="IPR020846">
    <property type="entry name" value="MFS_dom"/>
</dbReference>
<evidence type="ECO:0000313" key="8">
    <source>
        <dbReference type="EMBL" id="KAK0385113.1"/>
    </source>
</evidence>
<feature type="transmembrane region" description="Helical" evidence="6">
    <location>
        <begin position="573"/>
        <end position="592"/>
    </location>
</feature>
<dbReference type="EMBL" id="JAPDFR010000007">
    <property type="protein sequence ID" value="KAK0385113.1"/>
    <property type="molecule type" value="Genomic_DNA"/>
</dbReference>
<evidence type="ECO:0000259" key="7">
    <source>
        <dbReference type="PROSITE" id="PS50850"/>
    </source>
</evidence>
<evidence type="ECO:0000256" key="1">
    <source>
        <dbReference type="ARBA" id="ARBA00004141"/>
    </source>
</evidence>